<dbReference type="AlphaFoldDB" id="A0A0J6YK13"/>
<sequence>MNNRCNIPLKVAGIKSKQNSPPREVSAPRDGFNTGAIDWTHSARSGMHGATLTRGRGAGRGSSIEADAELLIELRSSGLDNFVWLNVVVVWIYNGSLVCLLDQTGGLEKSFSLNCLREPLRGEPGWKFVFVCDDDYRGDATTSAKLVKQSRIPAGTSMNLPGIG</sequence>
<organism evidence="1 2">
    <name type="scientific">Coccidioides immitis RMSCC 2394</name>
    <dbReference type="NCBI Taxonomy" id="404692"/>
    <lineage>
        <taxon>Eukaryota</taxon>
        <taxon>Fungi</taxon>
        <taxon>Dikarya</taxon>
        <taxon>Ascomycota</taxon>
        <taxon>Pezizomycotina</taxon>
        <taxon>Eurotiomycetes</taxon>
        <taxon>Eurotiomycetidae</taxon>
        <taxon>Onygenales</taxon>
        <taxon>Onygenaceae</taxon>
        <taxon>Coccidioides</taxon>
    </lineage>
</organism>
<accession>A0A0J6YK13</accession>
<dbReference type="EMBL" id="DS028097">
    <property type="protein sequence ID" value="KMP07439.1"/>
    <property type="molecule type" value="Genomic_DNA"/>
</dbReference>
<gene>
    <name evidence="1" type="ORF">CIRG_07120</name>
</gene>
<reference evidence="2" key="1">
    <citation type="journal article" date="2010" name="Genome Res.">
        <title>Population genomic sequencing of Coccidioides fungi reveals recent hybridization and transposon control.</title>
        <authorList>
            <person name="Neafsey D.E."/>
            <person name="Barker B.M."/>
            <person name="Sharpton T.J."/>
            <person name="Stajich J.E."/>
            <person name="Park D.J."/>
            <person name="Whiston E."/>
            <person name="Hung C.-Y."/>
            <person name="McMahan C."/>
            <person name="White J."/>
            <person name="Sykes S."/>
            <person name="Heiman D."/>
            <person name="Young S."/>
            <person name="Zeng Q."/>
            <person name="Abouelleil A."/>
            <person name="Aftuck L."/>
            <person name="Bessette D."/>
            <person name="Brown A."/>
            <person name="FitzGerald M."/>
            <person name="Lui A."/>
            <person name="Macdonald J.P."/>
            <person name="Priest M."/>
            <person name="Orbach M.J."/>
            <person name="Galgiani J.N."/>
            <person name="Kirkland T.N."/>
            <person name="Cole G.T."/>
            <person name="Birren B.W."/>
            <person name="Henn M.R."/>
            <person name="Taylor J.W."/>
            <person name="Rounsley S.D."/>
        </authorList>
    </citation>
    <scope>NUCLEOTIDE SEQUENCE [LARGE SCALE GENOMIC DNA]</scope>
    <source>
        <strain evidence="2">RMSCC 2394</strain>
    </source>
</reference>
<dbReference type="Proteomes" id="UP000054565">
    <property type="component" value="Unassembled WGS sequence"/>
</dbReference>
<evidence type="ECO:0000313" key="1">
    <source>
        <dbReference type="EMBL" id="KMP07439.1"/>
    </source>
</evidence>
<protein>
    <submittedName>
        <fullName evidence="1">Uncharacterized protein</fullName>
    </submittedName>
</protein>
<proteinExistence type="predicted"/>
<evidence type="ECO:0000313" key="2">
    <source>
        <dbReference type="Proteomes" id="UP000054565"/>
    </source>
</evidence>
<name>A0A0J6YK13_COCIT</name>